<evidence type="ECO:0000313" key="2">
    <source>
        <dbReference type="Proteomes" id="UP000050525"/>
    </source>
</evidence>
<keyword evidence="2" id="KW-1185">Reference proteome</keyword>
<sequence length="109" mass="12394">MRLVEFAGDYEIVSENEEENPLEDCPENVEQHGVLPGEFSDCVFQSPDEEEAYEGQCMSEEQLEDLLDKKQVVNPIYPERGFKDLQGIISTQGFLSDRVPLYFLTGGEL</sequence>
<name>A0A151M1P2_ALLMI</name>
<comment type="caution">
    <text evidence="1">The sequence shown here is derived from an EMBL/GenBank/DDBJ whole genome shotgun (WGS) entry which is preliminary data.</text>
</comment>
<organism evidence="1 2">
    <name type="scientific">Alligator mississippiensis</name>
    <name type="common">American alligator</name>
    <dbReference type="NCBI Taxonomy" id="8496"/>
    <lineage>
        <taxon>Eukaryota</taxon>
        <taxon>Metazoa</taxon>
        <taxon>Chordata</taxon>
        <taxon>Craniata</taxon>
        <taxon>Vertebrata</taxon>
        <taxon>Euteleostomi</taxon>
        <taxon>Archelosauria</taxon>
        <taxon>Archosauria</taxon>
        <taxon>Crocodylia</taxon>
        <taxon>Alligatoridae</taxon>
        <taxon>Alligatorinae</taxon>
        <taxon>Alligator</taxon>
    </lineage>
</organism>
<dbReference type="EMBL" id="AKHW03006817">
    <property type="protein sequence ID" value="KYO18435.1"/>
    <property type="molecule type" value="Genomic_DNA"/>
</dbReference>
<dbReference type="AlphaFoldDB" id="A0A151M1P2"/>
<proteinExistence type="predicted"/>
<evidence type="ECO:0000313" key="1">
    <source>
        <dbReference type="EMBL" id="KYO18435.1"/>
    </source>
</evidence>
<reference evidence="1 2" key="1">
    <citation type="journal article" date="2012" name="Genome Biol.">
        <title>Sequencing three crocodilian genomes to illuminate the evolution of archosaurs and amniotes.</title>
        <authorList>
            <person name="St John J.A."/>
            <person name="Braun E.L."/>
            <person name="Isberg S.R."/>
            <person name="Miles L.G."/>
            <person name="Chong A.Y."/>
            <person name="Gongora J."/>
            <person name="Dalzell P."/>
            <person name="Moran C."/>
            <person name="Bed'hom B."/>
            <person name="Abzhanov A."/>
            <person name="Burgess S.C."/>
            <person name="Cooksey A.M."/>
            <person name="Castoe T.A."/>
            <person name="Crawford N.G."/>
            <person name="Densmore L.D."/>
            <person name="Drew J.C."/>
            <person name="Edwards S.V."/>
            <person name="Faircloth B.C."/>
            <person name="Fujita M.K."/>
            <person name="Greenwold M.J."/>
            <person name="Hoffmann F.G."/>
            <person name="Howard J.M."/>
            <person name="Iguchi T."/>
            <person name="Janes D.E."/>
            <person name="Khan S.Y."/>
            <person name="Kohno S."/>
            <person name="de Koning A.J."/>
            <person name="Lance S.L."/>
            <person name="McCarthy F.M."/>
            <person name="McCormack J.E."/>
            <person name="Merchant M.E."/>
            <person name="Peterson D.G."/>
            <person name="Pollock D.D."/>
            <person name="Pourmand N."/>
            <person name="Raney B.J."/>
            <person name="Roessler K.A."/>
            <person name="Sanford J.R."/>
            <person name="Sawyer R.H."/>
            <person name="Schmidt C.J."/>
            <person name="Triplett E.W."/>
            <person name="Tuberville T.D."/>
            <person name="Venegas-Anaya M."/>
            <person name="Howard J.T."/>
            <person name="Jarvis E.D."/>
            <person name="Guillette L.J.Jr."/>
            <person name="Glenn T.C."/>
            <person name="Green R.E."/>
            <person name="Ray D.A."/>
        </authorList>
    </citation>
    <scope>NUCLEOTIDE SEQUENCE [LARGE SCALE GENOMIC DNA]</scope>
    <source>
        <strain evidence="1">KSC_2009_1</strain>
    </source>
</reference>
<dbReference type="Proteomes" id="UP000050525">
    <property type="component" value="Unassembled WGS sequence"/>
</dbReference>
<accession>A0A151M1P2</accession>
<protein>
    <submittedName>
        <fullName evidence="1">Uncharacterized protein</fullName>
    </submittedName>
</protein>
<gene>
    <name evidence="1" type="ORF">Y1Q_0008547</name>
</gene>